<dbReference type="Pfam" id="PF01841">
    <property type="entry name" value="Transglut_core"/>
    <property type="match status" value="1"/>
</dbReference>
<dbReference type="Proteomes" id="UP000824024">
    <property type="component" value="Unassembled WGS sequence"/>
</dbReference>
<name>A0A9D2D2L5_9FIRM</name>
<organism evidence="3 4">
    <name type="scientific">Candidatus Eubacterium avistercoris</name>
    <dbReference type="NCBI Taxonomy" id="2838567"/>
    <lineage>
        <taxon>Bacteria</taxon>
        <taxon>Bacillati</taxon>
        <taxon>Bacillota</taxon>
        <taxon>Clostridia</taxon>
        <taxon>Eubacteriales</taxon>
        <taxon>Eubacteriaceae</taxon>
        <taxon>Eubacterium</taxon>
    </lineage>
</organism>
<feature type="transmembrane region" description="Helical" evidence="1">
    <location>
        <begin position="588"/>
        <end position="606"/>
    </location>
</feature>
<feature type="transmembrane region" description="Helical" evidence="1">
    <location>
        <begin position="167"/>
        <end position="189"/>
    </location>
</feature>
<evidence type="ECO:0000313" key="4">
    <source>
        <dbReference type="Proteomes" id="UP000824024"/>
    </source>
</evidence>
<dbReference type="InterPro" id="IPR052901">
    <property type="entry name" value="Bact_TGase-like"/>
</dbReference>
<feature type="transmembrane region" description="Helical" evidence="1">
    <location>
        <begin position="48"/>
        <end position="66"/>
    </location>
</feature>
<feature type="domain" description="Transglutaminase-like" evidence="2">
    <location>
        <begin position="446"/>
        <end position="522"/>
    </location>
</feature>
<gene>
    <name evidence="3" type="ORF">IAA08_05960</name>
</gene>
<dbReference type="SUPFAM" id="SSF54001">
    <property type="entry name" value="Cysteine proteinases"/>
    <property type="match status" value="1"/>
</dbReference>
<dbReference type="EMBL" id="DXCH01000166">
    <property type="protein sequence ID" value="HIZ07462.1"/>
    <property type="molecule type" value="Genomic_DNA"/>
</dbReference>
<dbReference type="InterPro" id="IPR002931">
    <property type="entry name" value="Transglutaminase-like"/>
</dbReference>
<evidence type="ECO:0000259" key="2">
    <source>
        <dbReference type="SMART" id="SM00460"/>
    </source>
</evidence>
<dbReference type="PANTHER" id="PTHR42736">
    <property type="entry name" value="PROTEIN-GLUTAMINE GAMMA-GLUTAMYLTRANSFERASE"/>
    <property type="match status" value="1"/>
</dbReference>
<keyword evidence="1" id="KW-1133">Transmembrane helix</keyword>
<dbReference type="InterPro" id="IPR038765">
    <property type="entry name" value="Papain-like_cys_pep_sf"/>
</dbReference>
<proteinExistence type="predicted"/>
<accession>A0A9D2D2L5</accession>
<protein>
    <submittedName>
        <fullName evidence="3">Transglutaminase-like domain-containing protein</fullName>
    </submittedName>
</protein>
<dbReference type="AlphaFoldDB" id="A0A9D2D2L5"/>
<dbReference type="PANTHER" id="PTHR42736:SF1">
    <property type="entry name" value="PROTEIN-GLUTAMINE GAMMA-GLUTAMYLTRANSFERASE"/>
    <property type="match status" value="1"/>
</dbReference>
<dbReference type="Gene3D" id="3.10.620.30">
    <property type="match status" value="1"/>
</dbReference>
<evidence type="ECO:0000313" key="3">
    <source>
        <dbReference type="EMBL" id="HIZ07462.1"/>
    </source>
</evidence>
<feature type="transmembrane region" description="Helical" evidence="1">
    <location>
        <begin position="122"/>
        <end position="155"/>
    </location>
</feature>
<evidence type="ECO:0000256" key="1">
    <source>
        <dbReference type="SAM" id="Phobius"/>
    </source>
</evidence>
<keyword evidence="1" id="KW-0812">Transmembrane</keyword>
<dbReference type="SMART" id="SM00460">
    <property type="entry name" value="TGc"/>
    <property type="match status" value="1"/>
</dbReference>
<reference evidence="3" key="2">
    <citation type="submission" date="2021-04" db="EMBL/GenBank/DDBJ databases">
        <authorList>
            <person name="Gilroy R."/>
        </authorList>
    </citation>
    <scope>NUCLEOTIDE SEQUENCE</scope>
    <source>
        <strain evidence="3">CHK192-9172</strain>
    </source>
</reference>
<comment type="caution">
    <text evidence="3">The sequence shown here is derived from an EMBL/GenBank/DDBJ whole genome shotgun (WGS) entry which is preliminary data.</text>
</comment>
<reference evidence="3" key="1">
    <citation type="journal article" date="2021" name="PeerJ">
        <title>Extensive microbial diversity within the chicken gut microbiome revealed by metagenomics and culture.</title>
        <authorList>
            <person name="Gilroy R."/>
            <person name="Ravi A."/>
            <person name="Getino M."/>
            <person name="Pursley I."/>
            <person name="Horton D.L."/>
            <person name="Alikhan N.F."/>
            <person name="Baker D."/>
            <person name="Gharbi K."/>
            <person name="Hall N."/>
            <person name="Watson M."/>
            <person name="Adriaenssens E.M."/>
            <person name="Foster-Nyarko E."/>
            <person name="Jarju S."/>
            <person name="Secka A."/>
            <person name="Antonio M."/>
            <person name="Oren A."/>
            <person name="Chaudhuri R.R."/>
            <person name="La Ragione R."/>
            <person name="Hildebrand F."/>
            <person name="Pallen M.J."/>
        </authorList>
    </citation>
    <scope>NUCLEOTIDE SEQUENCE</scope>
    <source>
        <strain evidence="3">CHK192-9172</strain>
    </source>
</reference>
<feature type="transmembrane region" description="Helical" evidence="1">
    <location>
        <begin position="87"/>
        <end position="110"/>
    </location>
</feature>
<sequence>MLLTVGIWGVLLILHGLPGTTFPLAAACLVTALLCASMSFLYGSRKRWFRVETSGMLALCIASAFIQREQLAGQAVRLYESLAGSSSGEVGITGLVFVSVCGMTVFFFILENRWKVHWLPYLVITAFLVCVPVFGIRIGFGAVCFCLIFQILFWVIQKNNLASAASAIFFVGGLLILVTCAAILITFIWGQDLSNSIYRGEGFISRSVERMTGNSQETESNGLVNTGNNYQTGDTQLEVTLWQEPTETLYLKGFTGGNYGDGQWMPADDQRDFHETAVVLGWENWESWISDVCFRMYFYMNGLTAREPVEPRVIYLSHTSGTDKGIYVPYFTEWPNRRGDIGSGYGFQYYEESEMHIDWDNIPEASRMSAGWYRMIRDAYMDTIADTCTGVPRESLPRLAALCEDNPMASEEEVTAFISAVLESGASYTLTPGREPLNEDIVEYFLFEDHEGYCVHYASAATLMYRLYGIPARYVSGYAVAPSDFTEQEDGTWTAQVSDRSAHAWTEIFLEDYGWTPVEVTPDTSGRITASYPGLDAEEIGEILEEWDLNDRLLETPDTEQISRAPEQEREGDSFGEIFSIRLPDRLHPVWILLLCAGFIVLFLHVRRRRCLKELEHMGVRKIFAKWMDMMDFCGFLSGYSGLEEDFPKKAAEAIPEVSRQQFRKMAEIVSREAYGPSQEDENSRRFVMEVYQKSAADLEGHLKGIRKLRFRYLRCYR</sequence>
<keyword evidence="1" id="KW-0472">Membrane</keyword>